<dbReference type="InterPro" id="IPR029058">
    <property type="entry name" value="AB_hydrolase_fold"/>
</dbReference>
<feature type="domain" description="AB hydrolase-1" evidence="1">
    <location>
        <begin position="44"/>
        <end position="271"/>
    </location>
</feature>
<dbReference type="Pfam" id="PF00561">
    <property type="entry name" value="Abhydrolase_1"/>
    <property type="match status" value="1"/>
</dbReference>
<dbReference type="SUPFAM" id="SSF53474">
    <property type="entry name" value="alpha/beta-Hydrolases"/>
    <property type="match status" value="1"/>
</dbReference>
<dbReference type="EMBL" id="OFTH01000042">
    <property type="protein sequence ID" value="SOZ70793.1"/>
    <property type="molecule type" value="Genomic_DNA"/>
</dbReference>
<dbReference type="RefSeq" id="WP_116332621.1">
    <property type="nucleotide sequence ID" value="NZ_LT992560.1"/>
</dbReference>
<evidence type="ECO:0000259" key="1">
    <source>
        <dbReference type="Pfam" id="PF00561"/>
    </source>
</evidence>
<organism evidence="2 3">
    <name type="scientific">Cupriavidus taiwanensis</name>
    <dbReference type="NCBI Taxonomy" id="164546"/>
    <lineage>
        <taxon>Bacteria</taxon>
        <taxon>Pseudomonadati</taxon>
        <taxon>Pseudomonadota</taxon>
        <taxon>Betaproteobacteria</taxon>
        <taxon>Burkholderiales</taxon>
        <taxon>Burkholderiaceae</taxon>
        <taxon>Cupriavidus</taxon>
    </lineage>
</organism>
<name>A0A976G4E9_9BURK</name>
<evidence type="ECO:0000313" key="3">
    <source>
        <dbReference type="Proteomes" id="UP000256952"/>
    </source>
</evidence>
<dbReference type="Proteomes" id="UP000256952">
    <property type="component" value="Chromosome CBM2613_b"/>
</dbReference>
<dbReference type="PANTHER" id="PTHR43194">
    <property type="entry name" value="HYDROLASE ALPHA/BETA FOLD FAMILY"/>
    <property type="match status" value="1"/>
</dbReference>
<reference evidence="2 3" key="1">
    <citation type="submission" date="2018-01" db="EMBL/GenBank/DDBJ databases">
        <authorList>
            <person name="Clerissi C."/>
        </authorList>
    </citation>
    <scope>NUCLEOTIDE SEQUENCE [LARGE SCALE GENOMIC DNA]</scope>
    <source>
        <strain evidence="2">Cupriavidus taiwanensis STM 8556</strain>
    </source>
</reference>
<comment type="caution">
    <text evidence="2">The sequence shown here is derived from an EMBL/GenBank/DDBJ whole genome shotgun (WGS) entry which is preliminary data.</text>
</comment>
<proteinExistence type="predicted"/>
<dbReference type="InterPro" id="IPR050228">
    <property type="entry name" value="Carboxylesterase_BioH"/>
</dbReference>
<evidence type="ECO:0000313" key="2">
    <source>
        <dbReference type="EMBL" id="SOZ70793.1"/>
    </source>
</evidence>
<sequence>MASNTEQQALPTSHAHIQSSVVRRYDVPRSASISIEVYELGTGPTIVLLPSLGRGATDMLELAEPLSSAGYRVLCPEPRGNGRSTGPLADKTLHDWAEDIAAVIEHAGQAPVVIVGHAHGNWIARTVASDRPDLVRALVLLAGSAGKVPKGVDAVPIPPEVRAQIERCGDTALPDPVRLESLRAVFFAPGNDPEPWLHGWNTELMTMQTLAQKRTPVDDFFAGGNVPILNVQAEFDVIAPQRYAGVLREYLGDRVTNLTIRGAAHALLPERPDEVVSAILSYLTALAPGESVAA</sequence>
<dbReference type="Gene3D" id="3.40.50.1820">
    <property type="entry name" value="alpha/beta hydrolase"/>
    <property type="match status" value="1"/>
</dbReference>
<protein>
    <recommendedName>
        <fullName evidence="1">AB hydrolase-1 domain-containing protein</fullName>
    </recommendedName>
</protein>
<dbReference type="PANTHER" id="PTHR43194:SF2">
    <property type="entry name" value="PEROXISOMAL MEMBRANE PROTEIN LPX1"/>
    <property type="match status" value="1"/>
</dbReference>
<dbReference type="InterPro" id="IPR000073">
    <property type="entry name" value="AB_hydrolase_1"/>
</dbReference>
<gene>
    <name evidence="2" type="ORF">CBM2613_B170232</name>
</gene>
<accession>A0A976G4E9</accession>
<dbReference type="AlphaFoldDB" id="A0A976G4E9"/>